<evidence type="ECO:0000256" key="1">
    <source>
        <dbReference type="ARBA" id="ARBA00004141"/>
    </source>
</evidence>
<dbReference type="GO" id="GO:0016874">
    <property type="term" value="F:ligase activity"/>
    <property type="evidence" value="ECO:0007669"/>
    <property type="project" value="UniProtKB-KW"/>
</dbReference>
<dbReference type="AlphaFoldDB" id="A0A3E4SYU8"/>
<proteinExistence type="predicted"/>
<comment type="caution">
    <text evidence="7">The sequence shown here is derived from an EMBL/GenBank/DDBJ whole genome shotgun (WGS) entry which is preliminary data.</text>
</comment>
<evidence type="ECO:0000256" key="4">
    <source>
        <dbReference type="ARBA" id="ARBA00023136"/>
    </source>
</evidence>
<keyword evidence="4 5" id="KW-0472">Membrane</keyword>
<keyword evidence="7" id="KW-0436">Ligase</keyword>
<feature type="transmembrane region" description="Helical" evidence="5">
    <location>
        <begin position="345"/>
        <end position="364"/>
    </location>
</feature>
<evidence type="ECO:0000256" key="2">
    <source>
        <dbReference type="ARBA" id="ARBA00022692"/>
    </source>
</evidence>
<keyword evidence="3 5" id="KW-1133">Transmembrane helix</keyword>
<dbReference type="InterPro" id="IPR007016">
    <property type="entry name" value="O-antigen_ligase-rel_domated"/>
</dbReference>
<dbReference type="EMBL" id="QSSN01000025">
    <property type="protein sequence ID" value="RGL83079.1"/>
    <property type="molecule type" value="Genomic_DNA"/>
</dbReference>
<organism evidence="7 8">
    <name type="scientific">Phocaeicola vulgatus</name>
    <name type="common">Bacteroides vulgatus</name>
    <dbReference type="NCBI Taxonomy" id="821"/>
    <lineage>
        <taxon>Bacteria</taxon>
        <taxon>Pseudomonadati</taxon>
        <taxon>Bacteroidota</taxon>
        <taxon>Bacteroidia</taxon>
        <taxon>Bacteroidales</taxon>
        <taxon>Bacteroidaceae</taxon>
        <taxon>Phocaeicola</taxon>
    </lineage>
</organism>
<name>A0A3E4SYU8_PHOVU</name>
<evidence type="ECO:0000256" key="5">
    <source>
        <dbReference type="SAM" id="Phobius"/>
    </source>
</evidence>
<keyword evidence="2 5" id="KW-0812">Transmembrane</keyword>
<protein>
    <submittedName>
        <fullName evidence="7">O-antigen ligase domain-containing protein</fullName>
    </submittedName>
</protein>
<dbReference type="RefSeq" id="WP_117678429.1">
    <property type="nucleotide sequence ID" value="NZ_QSSN01000025.1"/>
</dbReference>
<feature type="transmembrane region" description="Helical" evidence="5">
    <location>
        <begin position="200"/>
        <end position="229"/>
    </location>
</feature>
<accession>A0A3E4SYU8</accession>
<feature type="transmembrane region" description="Helical" evidence="5">
    <location>
        <begin position="241"/>
        <end position="261"/>
    </location>
</feature>
<feature type="transmembrane region" description="Helical" evidence="5">
    <location>
        <begin position="96"/>
        <end position="117"/>
    </location>
</feature>
<gene>
    <name evidence="7" type="ORF">DXC44_17160</name>
</gene>
<reference evidence="7 8" key="1">
    <citation type="submission" date="2018-08" db="EMBL/GenBank/DDBJ databases">
        <title>A genome reference for cultivated species of the human gut microbiota.</title>
        <authorList>
            <person name="Zou Y."/>
            <person name="Xue W."/>
            <person name="Luo G."/>
        </authorList>
    </citation>
    <scope>NUCLEOTIDE SEQUENCE [LARGE SCALE GENOMIC DNA]</scope>
    <source>
        <strain evidence="7 8">TF05-18</strain>
    </source>
</reference>
<dbReference type="GO" id="GO:0016020">
    <property type="term" value="C:membrane"/>
    <property type="evidence" value="ECO:0007669"/>
    <property type="project" value="UniProtKB-SubCell"/>
</dbReference>
<dbReference type="Proteomes" id="UP000261278">
    <property type="component" value="Unassembled WGS sequence"/>
</dbReference>
<evidence type="ECO:0000256" key="3">
    <source>
        <dbReference type="ARBA" id="ARBA00022989"/>
    </source>
</evidence>
<comment type="subcellular location">
    <subcellularLocation>
        <location evidence="1">Membrane</location>
        <topology evidence="1">Multi-pass membrane protein</topology>
    </subcellularLocation>
</comment>
<feature type="transmembrane region" description="Helical" evidence="5">
    <location>
        <begin position="317"/>
        <end position="333"/>
    </location>
</feature>
<evidence type="ECO:0000313" key="8">
    <source>
        <dbReference type="Proteomes" id="UP000261278"/>
    </source>
</evidence>
<evidence type="ECO:0000259" key="6">
    <source>
        <dbReference type="Pfam" id="PF04932"/>
    </source>
</evidence>
<feature type="transmembrane region" description="Helical" evidence="5">
    <location>
        <begin position="168"/>
        <end position="188"/>
    </location>
</feature>
<feature type="domain" description="O-antigen ligase-related" evidence="6">
    <location>
        <begin position="201"/>
        <end position="329"/>
    </location>
</feature>
<sequence length="405" mass="45962">MIKLLFIISLLAIYLWCGQTDKGRKVYFLTAIVFSFIRVLKVPVLGDIMPTMPMFGIMLVTEIYKSLSTLKGWYLYLLAVIISFLIGLLTTDILRAFSWIGPVWDVMTIATLTPLYIRTHEDLQRFTRCILTVSFIYSFTTILAFWGFYDGVVLLSTTDSDIINQSRIYGISYSNLVQTLSVITICLLPHANISKKVAYLLIVIFSYAAFVTLKRMSFIAIVLSLLYFVYVEYKERQYKSVLIIVVLTILASSSNLLMFILDRFDIFSNTTAITITDHSSQTRIDRINFSMDSFIHSPLWGNGAGYAIYIHNGLMEILANCGLLGIVFIVAQYLKPLGGILSRNPWSMCTLIFFITGFSLEAAISRSELMCFLGFFIGGYTVSENLHIDYTKQDGQQIKCDYSDI</sequence>
<feature type="transmembrane region" description="Helical" evidence="5">
    <location>
        <begin position="129"/>
        <end position="148"/>
    </location>
</feature>
<feature type="transmembrane region" description="Helical" evidence="5">
    <location>
        <begin position="73"/>
        <end position="90"/>
    </location>
</feature>
<dbReference type="Pfam" id="PF04932">
    <property type="entry name" value="Wzy_C"/>
    <property type="match status" value="1"/>
</dbReference>
<evidence type="ECO:0000313" key="7">
    <source>
        <dbReference type="EMBL" id="RGL83079.1"/>
    </source>
</evidence>